<dbReference type="GO" id="GO:0005975">
    <property type="term" value="P:carbohydrate metabolic process"/>
    <property type="evidence" value="ECO:0007669"/>
    <property type="project" value="TreeGrafter"/>
</dbReference>
<organism evidence="3 4">
    <name type="scientific">Aspergillus brasiliensis</name>
    <dbReference type="NCBI Taxonomy" id="319629"/>
    <lineage>
        <taxon>Eukaryota</taxon>
        <taxon>Fungi</taxon>
        <taxon>Dikarya</taxon>
        <taxon>Ascomycota</taxon>
        <taxon>Pezizomycotina</taxon>
        <taxon>Eurotiomycetes</taxon>
        <taxon>Eurotiomycetidae</taxon>
        <taxon>Eurotiales</taxon>
        <taxon>Aspergillaceae</taxon>
        <taxon>Aspergillus</taxon>
        <taxon>Aspergillus subgen. Circumdati</taxon>
    </lineage>
</organism>
<accession>A0A9W5YX21</accession>
<dbReference type="Pfam" id="PF00285">
    <property type="entry name" value="Citrate_synt"/>
    <property type="match status" value="1"/>
</dbReference>
<dbReference type="GO" id="GO:0006099">
    <property type="term" value="P:tricarboxylic acid cycle"/>
    <property type="evidence" value="ECO:0007669"/>
    <property type="project" value="TreeGrafter"/>
</dbReference>
<evidence type="ECO:0000313" key="3">
    <source>
        <dbReference type="EMBL" id="GKZ24264.1"/>
    </source>
</evidence>
<dbReference type="EMBL" id="BROQ01000082">
    <property type="protein sequence ID" value="GKZ24264.1"/>
    <property type="molecule type" value="Genomic_DNA"/>
</dbReference>
<gene>
    <name evidence="3" type="ORF">AbraCBS73388_011068</name>
</gene>
<comment type="caution">
    <text evidence="3">The sequence shown here is derived from an EMBL/GenBank/DDBJ whole genome shotgun (WGS) entry which is preliminary data.</text>
</comment>
<dbReference type="Proteomes" id="UP001143548">
    <property type="component" value="Unassembled WGS sequence"/>
</dbReference>
<dbReference type="PANTHER" id="PTHR11739">
    <property type="entry name" value="CITRATE SYNTHASE"/>
    <property type="match status" value="1"/>
</dbReference>
<dbReference type="InterPro" id="IPR016142">
    <property type="entry name" value="Citrate_synth-like_lrg_a-sub"/>
</dbReference>
<name>A0A9W5YX21_9EURO</name>
<evidence type="ECO:0000313" key="4">
    <source>
        <dbReference type="Proteomes" id="UP001143548"/>
    </source>
</evidence>
<dbReference type="AlphaFoldDB" id="A0A9W5YX21"/>
<evidence type="ECO:0000256" key="1">
    <source>
        <dbReference type="ARBA" id="ARBA00010566"/>
    </source>
</evidence>
<dbReference type="SUPFAM" id="SSF48256">
    <property type="entry name" value="Citrate synthase"/>
    <property type="match status" value="1"/>
</dbReference>
<dbReference type="GO" id="GO:0005759">
    <property type="term" value="C:mitochondrial matrix"/>
    <property type="evidence" value="ECO:0007669"/>
    <property type="project" value="TreeGrafter"/>
</dbReference>
<dbReference type="InterPro" id="IPR036969">
    <property type="entry name" value="Citrate_synthase_sf"/>
</dbReference>
<dbReference type="GO" id="GO:0046912">
    <property type="term" value="F:acyltransferase activity, acyl groups converted into alkyl on transfer"/>
    <property type="evidence" value="ECO:0007669"/>
    <property type="project" value="InterPro"/>
</dbReference>
<keyword evidence="2" id="KW-0808">Transferase</keyword>
<dbReference type="PANTHER" id="PTHR11739:SF4">
    <property type="entry name" value="CITRATE SYNTHASE, PEROXISOMAL"/>
    <property type="match status" value="1"/>
</dbReference>
<evidence type="ECO:0008006" key="5">
    <source>
        <dbReference type="Google" id="ProtNLM"/>
    </source>
</evidence>
<evidence type="ECO:0000256" key="2">
    <source>
        <dbReference type="ARBA" id="ARBA00022679"/>
    </source>
</evidence>
<protein>
    <recommendedName>
        <fullName evidence="5">Citrate synthase</fullName>
    </recommendedName>
</protein>
<comment type="similarity">
    <text evidence="1">Belongs to the citrate synthase family.</text>
</comment>
<dbReference type="InterPro" id="IPR002020">
    <property type="entry name" value="Citrate_synthase"/>
</dbReference>
<dbReference type="Gene3D" id="1.10.580.10">
    <property type="entry name" value="Citrate Synthase, domain 1"/>
    <property type="match status" value="1"/>
</dbReference>
<proteinExistence type="inferred from homology"/>
<reference evidence="3" key="1">
    <citation type="submission" date="2022-07" db="EMBL/GenBank/DDBJ databases">
        <title>Taxonomy of Aspergillus series Nigri: significant species reduction supported by multi-species coalescent approaches.</title>
        <authorList>
            <person name="Bian C."/>
            <person name="Kusuya Y."/>
            <person name="Sklenar F."/>
            <person name="D'hooge E."/>
            <person name="Yaguchi T."/>
            <person name="Takahashi H."/>
            <person name="Hubka V."/>
        </authorList>
    </citation>
    <scope>NUCLEOTIDE SEQUENCE</scope>
    <source>
        <strain evidence="3">CBS 733.88</strain>
    </source>
</reference>
<sequence length="137" mass="15506">MSSGILYVRDSRTDVQYEIPIRRNAVSAMDLKKIKAPETGTDRADQVAGGLRVHDPGLRNTTIVETAISFSDHERNLLLFRGYSVEQLWESDFEDVLHLLVWGSYPTVPQRNELSHKLTEAMLAVPDDVQRTIQSLP</sequence>